<dbReference type="PRINTS" id="PR00111">
    <property type="entry name" value="ABHYDROLASE"/>
</dbReference>
<evidence type="ECO:0000256" key="1">
    <source>
        <dbReference type="ARBA" id="ARBA00008645"/>
    </source>
</evidence>
<accession>A0A8J2RGR6</accession>
<evidence type="ECO:0000313" key="4">
    <source>
        <dbReference type="EMBL" id="CAH0102338.1"/>
    </source>
</evidence>
<evidence type="ECO:0000313" key="5">
    <source>
        <dbReference type="Proteomes" id="UP000789390"/>
    </source>
</evidence>
<keyword evidence="2" id="KW-0378">Hydrolase</keyword>
<dbReference type="InterPro" id="IPR029058">
    <property type="entry name" value="AB_hydrolase_fold"/>
</dbReference>
<protein>
    <recommendedName>
        <fullName evidence="3">AB hydrolase-1 domain-containing protein</fullName>
    </recommendedName>
</protein>
<name>A0A8J2RGR6_9CRUS</name>
<dbReference type="PANTHER" id="PTHR43798:SF14">
    <property type="entry name" value="SERINE HYDROLASE-LIKE PROTEIN DDB_G0286239"/>
    <property type="match status" value="1"/>
</dbReference>
<dbReference type="InterPro" id="IPR050266">
    <property type="entry name" value="AB_hydrolase_sf"/>
</dbReference>
<dbReference type="Pfam" id="PF00561">
    <property type="entry name" value="Abhydrolase_1"/>
    <property type="match status" value="1"/>
</dbReference>
<dbReference type="GO" id="GO:0016020">
    <property type="term" value="C:membrane"/>
    <property type="evidence" value="ECO:0007669"/>
    <property type="project" value="TreeGrafter"/>
</dbReference>
<dbReference type="PANTHER" id="PTHR43798">
    <property type="entry name" value="MONOACYLGLYCEROL LIPASE"/>
    <property type="match status" value="1"/>
</dbReference>
<keyword evidence="5" id="KW-1185">Reference proteome</keyword>
<gene>
    <name evidence="4" type="ORF">DGAL_LOCUS4733</name>
</gene>
<reference evidence="4" key="1">
    <citation type="submission" date="2021-11" db="EMBL/GenBank/DDBJ databases">
        <authorList>
            <person name="Schell T."/>
        </authorList>
    </citation>
    <scope>NUCLEOTIDE SEQUENCE</scope>
    <source>
        <strain evidence="4">M5</strain>
    </source>
</reference>
<sequence length="340" mass="38336">MRKRMANEIEQKLLFRIQHIIPRGLAASSTVSHNSDTETSSSPKEIEIQMTWGKVAAKVWGPENGRPVIAIHGWLDNCGTFDTLIPLLPKDLRIVAVDIPGHGLSDHFPPDIAYNYIDTLLAVERLVKRFQWEKFSFLVHSLGGATAMLYAGVFPEKVEKVICLDIIRATPTISATVHVRLRKTIGKLLKYEAAIISGPEQPISYESAVERWVSGTFGSLDEKACQILCQRGLKKVEEGYVFSRDRRILAAPLAFIPKEDQVLLARKVTADVLIIKFSEGPYYESPEDYQEHVEALRTQSKCVRYVEMEGKHHTHLTHPERIAPVINDFLNFHTSITSNP</sequence>
<comment type="similarity">
    <text evidence="1">Belongs to the AB hydrolase superfamily.</text>
</comment>
<proteinExistence type="inferred from homology"/>
<dbReference type="EMBL" id="CAKKLH010000079">
    <property type="protein sequence ID" value="CAH0102338.1"/>
    <property type="molecule type" value="Genomic_DNA"/>
</dbReference>
<evidence type="ECO:0000259" key="3">
    <source>
        <dbReference type="Pfam" id="PF00561"/>
    </source>
</evidence>
<dbReference type="OrthoDB" id="190201at2759"/>
<dbReference type="AlphaFoldDB" id="A0A8J2RGR6"/>
<dbReference type="Proteomes" id="UP000789390">
    <property type="component" value="Unassembled WGS sequence"/>
</dbReference>
<dbReference type="GO" id="GO:0016787">
    <property type="term" value="F:hydrolase activity"/>
    <property type="evidence" value="ECO:0007669"/>
    <property type="project" value="UniProtKB-KW"/>
</dbReference>
<comment type="caution">
    <text evidence="4">The sequence shown here is derived from an EMBL/GenBank/DDBJ whole genome shotgun (WGS) entry which is preliminary data.</text>
</comment>
<evidence type="ECO:0000256" key="2">
    <source>
        <dbReference type="ARBA" id="ARBA00022801"/>
    </source>
</evidence>
<dbReference type="Gene3D" id="3.40.50.1820">
    <property type="entry name" value="alpha/beta hydrolase"/>
    <property type="match status" value="1"/>
</dbReference>
<dbReference type="InterPro" id="IPR000073">
    <property type="entry name" value="AB_hydrolase_1"/>
</dbReference>
<feature type="domain" description="AB hydrolase-1" evidence="3">
    <location>
        <begin position="67"/>
        <end position="173"/>
    </location>
</feature>
<organism evidence="4 5">
    <name type="scientific">Daphnia galeata</name>
    <dbReference type="NCBI Taxonomy" id="27404"/>
    <lineage>
        <taxon>Eukaryota</taxon>
        <taxon>Metazoa</taxon>
        <taxon>Ecdysozoa</taxon>
        <taxon>Arthropoda</taxon>
        <taxon>Crustacea</taxon>
        <taxon>Branchiopoda</taxon>
        <taxon>Diplostraca</taxon>
        <taxon>Cladocera</taxon>
        <taxon>Anomopoda</taxon>
        <taxon>Daphniidae</taxon>
        <taxon>Daphnia</taxon>
    </lineage>
</organism>
<dbReference type="SUPFAM" id="SSF53474">
    <property type="entry name" value="alpha/beta-Hydrolases"/>
    <property type="match status" value="1"/>
</dbReference>